<evidence type="ECO:0000256" key="2">
    <source>
        <dbReference type="ARBA" id="ARBA00014871"/>
    </source>
</evidence>
<dbReference type="Gene3D" id="3.40.140.10">
    <property type="entry name" value="Cytidine Deaminase, domain 2"/>
    <property type="match status" value="1"/>
</dbReference>
<dbReference type="GO" id="GO:0005737">
    <property type="term" value="C:cytoplasm"/>
    <property type="evidence" value="ECO:0007669"/>
    <property type="project" value="UniProtKB-SubCell"/>
</dbReference>
<dbReference type="GO" id="GO:0008237">
    <property type="term" value="F:metallopeptidase activity"/>
    <property type="evidence" value="ECO:0007669"/>
    <property type="project" value="InterPro"/>
</dbReference>
<dbReference type="Pfam" id="PF01398">
    <property type="entry name" value="JAB"/>
    <property type="match status" value="1"/>
</dbReference>
<sequence>MASTSTSGSVSVKLHPLVIMNVSDHWTRVKAQEGRSKQVFGALIGKQSGRSLEVLNSFELHYMEVEGDVVIDRNYYYTKEEQFKQVFKDLDFLGWYTTGGAPNESDVKIHKQICGINESPIFLKLNPQVSSTDLPLSVYESVIDVADGNAVTRLVALNYTLATEEAERIGVDHIARVSNLESGTVSSASDHLHSQHNAISMLYARIQLVLEYVRAVKNDELPRNHEILRAAHALCRRLPVLGSEYLTEDLQDQYSDVTLLMYLGVMSKGSQTLNQFISKFNVLFDRHGASRRMRGLFL</sequence>
<dbReference type="EMBL" id="LR784117">
    <property type="protein sequence ID" value="CAB3232920.1"/>
    <property type="molecule type" value="mRNA"/>
</dbReference>
<dbReference type="AlphaFoldDB" id="A0A6F9DA04"/>
<keyword evidence="3" id="KW-0963">Cytoplasm</keyword>
<evidence type="ECO:0000313" key="5">
    <source>
        <dbReference type="EMBL" id="CAB3232920.1"/>
    </source>
</evidence>
<dbReference type="InterPro" id="IPR033859">
    <property type="entry name" value="MPN_CSN6"/>
</dbReference>
<protein>
    <recommendedName>
        <fullName evidence="2 3">COP9 signalosome complex subunit 6</fullName>
    </recommendedName>
</protein>
<dbReference type="Pfam" id="PF13012">
    <property type="entry name" value="MitMem_reg"/>
    <property type="match status" value="1"/>
</dbReference>
<comment type="function">
    <text evidence="3">Component of the COP9 signalosome complex (CSN), a complex involved in various cellular and developmental processes.</text>
</comment>
<dbReference type="PROSITE" id="PS50249">
    <property type="entry name" value="MPN"/>
    <property type="match status" value="1"/>
</dbReference>
<proteinExistence type="evidence at transcript level"/>
<comment type="similarity">
    <text evidence="1 3">Belongs to the peptidase M67A family. CSN6 subfamily.</text>
</comment>
<evidence type="ECO:0000256" key="1">
    <source>
        <dbReference type="ARBA" id="ARBA00010893"/>
    </source>
</evidence>
<name>A0A6F9DA04_9ASCI</name>
<dbReference type="SMART" id="SM00232">
    <property type="entry name" value="JAB_MPN"/>
    <property type="match status" value="1"/>
</dbReference>
<organism evidence="5">
    <name type="scientific">Phallusia mammillata</name>
    <dbReference type="NCBI Taxonomy" id="59560"/>
    <lineage>
        <taxon>Eukaryota</taxon>
        <taxon>Metazoa</taxon>
        <taxon>Chordata</taxon>
        <taxon>Tunicata</taxon>
        <taxon>Ascidiacea</taxon>
        <taxon>Phlebobranchia</taxon>
        <taxon>Ascidiidae</taxon>
        <taxon>Phallusia</taxon>
    </lineage>
</organism>
<dbReference type="CDD" id="cd08063">
    <property type="entry name" value="MPN_CSN6"/>
    <property type="match status" value="1"/>
</dbReference>
<keyword evidence="3" id="KW-0736">Signalosome</keyword>
<dbReference type="InterPro" id="IPR024969">
    <property type="entry name" value="EIF3F/CSN6-like_C"/>
</dbReference>
<accession>A0A6F9DA04</accession>
<evidence type="ECO:0000256" key="3">
    <source>
        <dbReference type="RuleBase" id="RU367006"/>
    </source>
</evidence>
<gene>
    <name evidence="5" type="primary">Cops6</name>
</gene>
<keyword evidence="3" id="KW-0539">Nucleus</keyword>
<evidence type="ECO:0000259" key="4">
    <source>
        <dbReference type="PROSITE" id="PS50249"/>
    </source>
</evidence>
<dbReference type="GO" id="GO:0000338">
    <property type="term" value="P:protein deneddylation"/>
    <property type="evidence" value="ECO:0007669"/>
    <property type="project" value="InterPro"/>
</dbReference>
<comment type="subcellular location">
    <subcellularLocation>
        <location evidence="3">Cytoplasm</location>
    </subcellularLocation>
    <subcellularLocation>
        <location evidence="3">Nucleus</location>
    </subcellularLocation>
</comment>
<dbReference type="PANTHER" id="PTHR10540:SF8">
    <property type="entry name" value="COP9 SIGNALOSOME COMPLEX SUBUNIT 6"/>
    <property type="match status" value="1"/>
</dbReference>
<dbReference type="InterPro" id="IPR000555">
    <property type="entry name" value="JAMM/MPN+_dom"/>
</dbReference>
<dbReference type="FunFam" id="3.40.140.10:FF:000075">
    <property type="entry name" value="COP9 signalosome complex subunit 6"/>
    <property type="match status" value="1"/>
</dbReference>
<dbReference type="PANTHER" id="PTHR10540">
    <property type="entry name" value="EUKARYOTIC TRANSLATION INITIATION FACTOR 3 SUBUNIT F-RELATED"/>
    <property type="match status" value="1"/>
</dbReference>
<dbReference type="GO" id="GO:0008180">
    <property type="term" value="C:COP9 signalosome"/>
    <property type="evidence" value="ECO:0007669"/>
    <property type="project" value="UniProtKB-UniRule"/>
</dbReference>
<dbReference type="InterPro" id="IPR037518">
    <property type="entry name" value="MPN"/>
</dbReference>
<feature type="domain" description="MPN" evidence="4">
    <location>
        <begin position="12"/>
        <end position="145"/>
    </location>
</feature>
<reference evidence="5" key="1">
    <citation type="submission" date="2020-04" db="EMBL/GenBank/DDBJ databases">
        <authorList>
            <person name="Neveu A P."/>
        </authorList>
    </citation>
    <scope>NUCLEOTIDE SEQUENCE</scope>
    <source>
        <tissue evidence="5">Whole embryo</tissue>
    </source>
</reference>